<dbReference type="Proteomes" id="UP000239665">
    <property type="component" value="Chromosome 1"/>
</dbReference>
<protein>
    <submittedName>
        <fullName evidence="1">Uncharacterized protein</fullName>
    </submittedName>
</protein>
<dbReference type="EMBL" id="LT963402">
    <property type="protein sequence ID" value="SOS28914.1"/>
    <property type="molecule type" value="Genomic_DNA"/>
</dbReference>
<dbReference type="RefSeq" id="WP_060413151.1">
    <property type="nucleotide sequence ID" value="NZ_LIIJ01000148.1"/>
</dbReference>
<proteinExistence type="predicted"/>
<name>A0ABY1UC73_PSESX</name>
<gene>
    <name evidence="1" type="ORF">CFBP3846_04522</name>
</gene>
<organism evidence="1 2">
    <name type="scientific">Pseudomonas syringae pv. avii</name>
    <dbReference type="NCBI Taxonomy" id="663959"/>
    <lineage>
        <taxon>Bacteria</taxon>
        <taxon>Pseudomonadati</taxon>
        <taxon>Pseudomonadota</taxon>
        <taxon>Gammaproteobacteria</taxon>
        <taxon>Pseudomonadales</taxon>
        <taxon>Pseudomonadaceae</taxon>
        <taxon>Pseudomonas</taxon>
        <taxon>Pseudomonas syringae</taxon>
    </lineage>
</organism>
<reference evidence="1 2" key="1">
    <citation type="submission" date="2017-11" db="EMBL/GenBank/DDBJ databases">
        <authorList>
            <person name="Blom J."/>
        </authorList>
    </citation>
    <scope>NUCLEOTIDE SEQUENCE [LARGE SCALE GENOMIC DNA]</scope>
    <source>
        <strain evidence="1 2">CFBP3846</strain>
    </source>
</reference>
<accession>A0ABY1UC73</accession>
<sequence length="230" mass="25569">MELNLESICAQVEQARAALNSDQSLFVPNYWKAPDLSPHRSATQAEVFQAVGAALSAWESVESALAMLYVILCDGETGPYKALARTFGSITSSGSRREAIKAAAEIYFGQDWETPKVKKRLVRILESIGEASRRRDEIAHGQAHGATINNKSYGHFLFASEYISSRNYAFPQVNSADPLSFFTAKYRYTAVDILEFEIKFNALREAVWQYLISIKKISGTPAEVIIAMQT</sequence>
<evidence type="ECO:0000313" key="1">
    <source>
        <dbReference type="EMBL" id="SOS28914.1"/>
    </source>
</evidence>
<keyword evidence="2" id="KW-1185">Reference proteome</keyword>
<evidence type="ECO:0000313" key="2">
    <source>
        <dbReference type="Proteomes" id="UP000239665"/>
    </source>
</evidence>